<dbReference type="InterPro" id="IPR029058">
    <property type="entry name" value="AB_hydrolase_fold"/>
</dbReference>
<dbReference type="InterPro" id="IPR002018">
    <property type="entry name" value="CarbesteraseB"/>
</dbReference>
<comment type="caution">
    <text evidence="5">The sequence shown here is derived from an EMBL/GenBank/DDBJ whole genome shotgun (WGS) entry which is preliminary data.</text>
</comment>
<dbReference type="PROSITE" id="PS00941">
    <property type="entry name" value="CARBOXYLESTERASE_B_2"/>
    <property type="match status" value="1"/>
</dbReference>
<evidence type="ECO:0000256" key="1">
    <source>
        <dbReference type="ARBA" id="ARBA00005964"/>
    </source>
</evidence>
<dbReference type="SUPFAM" id="SSF53474">
    <property type="entry name" value="alpha/beta-Hydrolases"/>
    <property type="match status" value="1"/>
</dbReference>
<dbReference type="InterPro" id="IPR050309">
    <property type="entry name" value="Type-B_Carboxylest/Lipase"/>
</dbReference>
<comment type="similarity">
    <text evidence="1 3">Belongs to the type-B carboxylesterase/lipase family.</text>
</comment>
<organism evidence="5 6">
    <name type="scientific">Cryomyces antarcticus</name>
    <dbReference type="NCBI Taxonomy" id="329879"/>
    <lineage>
        <taxon>Eukaryota</taxon>
        <taxon>Fungi</taxon>
        <taxon>Dikarya</taxon>
        <taxon>Ascomycota</taxon>
        <taxon>Pezizomycotina</taxon>
        <taxon>Dothideomycetes</taxon>
        <taxon>Dothideomycetes incertae sedis</taxon>
        <taxon>Cryomyces</taxon>
    </lineage>
</organism>
<keyword evidence="6" id="KW-1185">Reference proteome</keyword>
<dbReference type="InterPro" id="IPR019826">
    <property type="entry name" value="Carboxylesterase_B_AS"/>
</dbReference>
<protein>
    <recommendedName>
        <fullName evidence="3">Carboxylic ester hydrolase</fullName>
        <ecNumber evidence="3">3.1.1.-</ecNumber>
    </recommendedName>
</protein>
<evidence type="ECO:0000313" key="5">
    <source>
        <dbReference type="EMBL" id="KAK5123252.1"/>
    </source>
</evidence>
<keyword evidence="3" id="KW-0732">Signal</keyword>
<dbReference type="Pfam" id="PF00135">
    <property type="entry name" value="COesterase"/>
    <property type="match status" value="1"/>
</dbReference>
<evidence type="ECO:0000256" key="2">
    <source>
        <dbReference type="ARBA" id="ARBA00022801"/>
    </source>
</evidence>
<feature type="signal peptide" evidence="3">
    <location>
        <begin position="1"/>
        <end position="18"/>
    </location>
</feature>
<reference evidence="5 6" key="1">
    <citation type="submission" date="2023-08" db="EMBL/GenBank/DDBJ databases">
        <title>Black Yeasts Isolated from many extreme environments.</title>
        <authorList>
            <person name="Coleine C."/>
            <person name="Stajich J.E."/>
            <person name="Selbmann L."/>
        </authorList>
    </citation>
    <scope>NUCLEOTIDE SEQUENCE [LARGE SCALE GENOMIC DNA]</scope>
    <source>
        <strain evidence="5 6">CCFEE 536</strain>
    </source>
</reference>
<dbReference type="PANTHER" id="PTHR11559">
    <property type="entry name" value="CARBOXYLESTERASE"/>
    <property type="match status" value="1"/>
</dbReference>
<dbReference type="EC" id="3.1.1.-" evidence="3"/>
<keyword evidence="2 3" id="KW-0378">Hydrolase</keyword>
<dbReference type="InterPro" id="IPR019819">
    <property type="entry name" value="Carboxylesterase_B_CS"/>
</dbReference>
<dbReference type="PROSITE" id="PS00122">
    <property type="entry name" value="CARBOXYLESTERASE_B_1"/>
    <property type="match status" value="1"/>
</dbReference>
<feature type="chain" id="PRO_5045013184" description="Carboxylic ester hydrolase" evidence="3">
    <location>
        <begin position="19"/>
        <end position="279"/>
    </location>
</feature>
<evidence type="ECO:0000313" key="6">
    <source>
        <dbReference type="Proteomes" id="UP001357485"/>
    </source>
</evidence>
<accession>A0ABR0KS78</accession>
<proteinExistence type="inferred from homology"/>
<dbReference type="Gene3D" id="3.40.50.1820">
    <property type="entry name" value="alpha/beta hydrolase"/>
    <property type="match status" value="1"/>
</dbReference>
<evidence type="ECO:0000259" key="4">
    <source>
        <dbReference type="Pfam" id="PF00135"/>
    </source>
</evidence>
<sequence length="279" mass="29492">MLLVLLCVLLATLHSATAVAPLVDVGYAKYQGKQNNAITQWLGIRYAAKPLGKLRFATPQDPVKMADTQPALQHGPACLSTSTSIESGTSEDCLFLDVYAPSKAKAGDKLPVYLFIQGGGFNANANANINGSGLIRASGMNMIVVNFNYRVGIWGFLASKEIAANGSINNGLKDQRKVMEWVQRHIGEFGGDPNHVSLGGVSAGAGSVALHLTAYGGRNDNLFHATAAESQAFPPLRTVVESQYMYDNLVGRAGCNSTTAKSKDTLACLRGMGTAALQN</sequence>
<evidence type="ECO:0000256" key="3">
    <source>
        <dbReference type="RuleBase" id="RU361235"/>
    </source>
</evidence>
<gene>
    <name evidence="5" type="ORF">LTR16_003841</name>
</gene>
<name>A0ABR0KS78_9PEZI</name>
<feature type="non-terminal residue" evidence="5">
    <location>
        <position position="279"/>
    </location>
</feature>
<dbReference type="Proteomes" id="UP001357485">
    <property type="component" value="Unassembled WGS sequence"/>
</dbReference>
<dbReference type="EMBL" id="JAVRRA010025063">
    <property type="protein sequence ID" value="KAK5123252.1"/>
    <property type="molecule type" value="Genomic_DNA"/>
</dbReference>
<feature type="domain" description="Carboxylesterase type B" evidence="4">
    <location>
        <begin position="21"/>
        <end position="273"/>
    </location>
</feature>